<protein>
    <submittedName>
        <fullName evidence="1">Uncharacterized protein</fullName>
    </submittedName>
</protein>
<keyword evidence="2" id="KW-1185">Reference proteome</keyword>
<dbReference type="Proteomes" id="UP000276133">
    <property type="component" value="Unassembled WGS sequence"/>
</dbReference>
<evidence type="ECO:0000313" key="1">
    <source>
        <dbReference type="EMBL" id="RNA04675.1"/>
    </source>
</evidence>
<name>A0A3M7Q0Y7_BRAPC</name>
<accession>A0A3M7Q0Y7</accession>
<proteinExistence type="predicted"/>
<comment type="caution">
    <text evidence="1">The sequence shown here is derived from an EMBL/GenBank/DDBJ whole genome shotgun (WGS) entry which is preliminary data.</text>
</comment>
<dbReference type="EMBL" id="REGN01008006">
    <property type="protein sequence ID" value="RNA04675.1"/>
    <property type="molecule type" value="Genomic_DNA"/>
</dbReference>
<evidence type="ECO:0000313" key="2">
    <source>
        <dbReference type="Proteomes" id="UP000276133"/>
    </source>
</evidence>
<dbReference type="AlphaFoldDB" id="A0A3M7Q0Y7"/>
<organism evidence="1 2">
    <name type="scientific">Brachionus plicatilis</name>
    <name type="common">Marine rotifer</name>
    <name type="synonym">Brachionus muelleri</name>
    <dbReference type="NCBI Taxonomy" id="10195"/>
    <lineage>
        <taxon>Eukaryota</taxon>
        <taxon>Metazoa</taxon>
        <taxon>Spiralia</taxon>
        <taxon>Gnathifera</taxon>
        <taxon>Rotifera</taxon>
        <taxon>Eurotatoria</taxon>
        <taxon>Monogononta</taxon>
        <taxon>Pseudotrocha</taxon>
        <taxon>Ploima</taxon>
        <taxon>Brachionidae</taxon>
        <taxon>Brachionus</taxon>
    </lineage>
</organism>
<gene>
    <name evidence="1" type="ORF">BpHYR1_038432</name>
</gene>
<sequence>MFKHWRDVIYCLRQSWVSGSKAAISNEEICHKSQNKFMLKLQQNSVIWKIYCIRQPKNSERFKFTNWLK</sequence>
<reference evidence="1 2" key="1">
    <citation type="journal article" date="2018" name="Sci. Rep.">
        <title>Genomic signatures of local adaptation to the degree of environmental predictability in rotifers.</title>
        <authorList>
            <person name="Franch-Gras L."/>
            <person name="Hahn C."/>
            <person name="Garcia-Roger E.M."/>
            <person name="Carmona M.J."/>
            <person name="Serra M."/>
            <person name="Gomez A."/>
        </authorList>
    </citation>
    <scope>NUCLEOTIDE SEQUENCE [LARGE SCALE GENOMIC DNA]</scope>
    <source>
        <strain evidence="1">HYR1</strain>
    </source>
</reference>